<evidence type="ECO:0008006" key="3">
    <source>
        <dbReference type="Google" id="ProtNLM"/>
    </source>
</evidence>
<protein>
    <recommendedName>
        <fullName evidence="3">Reverse transcriptase domain-containing protein</fullName>
    </recommendedName>
</protein>
<reference evidence="1 2" key="1">
    <citation type="journal article" date="2022" name="G3 (Bethesda)">
        <title>Whole-genome sequence and methylome profiling of the almond [Prunus dulcis (Mill.) D.A. Webb] cultivar 'Nonpareil'.</title>
        <authorList>
            <person name="D'Amico-Willman K.M."/>
            <person name="Ouma W.Z."/>
            <person name="Meulia T."/>
            <person name="Sideli G.M."/>
            <person name="Gradziel T.M."/>
            <person name="Fresnedo-Ramirez J."/>
        </authorList>
    </citation>
    <scope>NUCLEOTIDE SEQUENCE [LARGE SCALE GENOMIC DNA]</scope>
    <source>
        <strain evidence="1">Clone GOH B32 T37-40</strain>
    </source>
</reference>
<gene>
    <name evidence="1" type="ORF">L3X38_031645</name>
</gene>
<accession>A0AAD4VDM1</accession>
<keyword evidence="2" id="KW-1185">Reference proteome</keyword>
<sequence>MVPPMVIYIHCLGYTKGIPYQYLFLLCAEGLFALIEQNERDGPLKGITICRSTPIVSHLLFADDSFFFARPTMEDCEKIIDILQQYKRASGQKAKVPAKVHMF</sequence>
<evidence type="ECO:0000313" key="1">
    <source>
        <dbReference type="EMBL" id="KAI5322573.1"/>
    </source>
</evidence>
<dbReference type="Proteomes" id="UP001054821">
    <property type="component" value="Chromosome 6"/>
</dbReference>
<organism evidence="1 2">
    <name type="scientific">Prunus dulcis</name>
    <name type="common">Almond</name>
    <name type="synonym">Amygdalus dulcis</name>
    <dbReference type="NCBI Taxonomy" id="3755"/>
    <lineage>
        <taxon>Eukaryota</taxon>
        <taxon>Viridiplantae</taxon>
        <taxon>Streptophyta</taxon>
        <taxon>Embryophyta</taxon>
        <taxon>Tracheophyta</taxon>
        <taxon>Spermatophyta</taxon>
        <taxon>Magnoliopsida</taxon>
        <taxon>eudicotyledons</taxon>
        <taxon>Gunneridae</taxon>
        <taxon>Pentapetalae</taxon>
        <taxon>rosids</taxon>
        <taxon>fabids</taxon>
        <taxon>Rosales</taxon>
        <taxon>Rosaceae</taxon>
        <taxon>Amygdaloideae</taxon>
        <taxon>Amygdaleae</taxon>
        <taxon>Prunus</taxon>
    </lineage>
</organism>
<name>A0AAD4VDM1_PRUDU</name>
<evidence type="ECO:0000313" key="2">
    <source>
        <dbReference type="Proteomes" id="UP001054821"/>
    </source>
</evidence>
<comment type="caution">
    <text evidence="1">The sequence shown here is derived from an EMBL/GenBank/DDBJ whole genome shotgun (WGS) entry which is preliminary data.</text>
</comment>
<proteinExistence type="predicted"/>
<dbReference type="EMBL" id="JAJFAZ020000006">
    <property type="protein sequence ID" value="KAI5322573.1"/>
    <property type="molecule type" value="Genomic_DNA"/>
</dbReference>
<dbReference type="AlphaFoldDB" id="A0AAD4VDM1"/>